<proteinExistence type="predicted"/>
<feature type="non-terminal residue" evidence="1">
    <location>
        <position position="71"/>
    </location>
</feature>
<comment type="caution">
    <text evidence="1">The sequence shown here is derived from an EMBL/GenBank/DDBJ whole genome shotgun (WGS) entry which is preliminary data.</text>
</comment>
<evidence type="ECO:0000313" key="1">
    <source>
        <dbReference type="EMBL" id="MBW0584004.1"/>
    </source>
</evidence>
<keyword evidence="2" id="KW-1185">Reference proteome</keyword>
<sequence>MLFLLKASRCTKQKSSRFSIGLLQETSKLFNLSLALPISSAVSSRNIQRRSVQSPVSSRMIAVSSTMRKLL</sequence>
<evidence type="ECO:0000313" key="2">
    <source>
        <dbReference type="Proteomes" id="UP000765509"/>
    </source>
</evidence>
<dbReference type="EMBL" id="AVOT02116641">
    <property type="protein sequence ID" value="MBW0584004.1"/>
    <property type="molecule type" value="Genomic_DNA"/>
</dbReference>
<name>A0A9Q3KQL5_9BASI</name>
<gene>
    <name evidence="1" type="ORF">O181_123719</name>
</gene>
<accession>A0A9Q3KQL5</accession>
<dbReference type="Proteomes" id="UP000765509">
    <property type="component" value="Unassembled WGS sequence"/>
</dbReference>
<reference evidence="1" key="1">
    <citation type="submission" date="2021-03" db="EMBL/GenBank/DDBJ databases">
        <title>Draft genome sequence of rust myrtle Austropuccinia psidii MF-1, a brazilian biotype.</title>
        <authorList>
            <person name="Quecine M.C."/>
            <person name="Pachon D.M.R."/>
            <person name="Bonatelli M.L."/>
            <person name="Correr F.H."/>
            <person name="Franceschini L.M."/>
            <person name="Leite T.F."/>
            <person name="Margarido G.R.A."/>
            <person name="Almeida C.A."/>
            <person name="Ferrarezi J.A."/>
            <person name="Labate C.A."/>
        </authorList>
    </citation>
    <scope>NUCLEOTIDE SEQUENCE</scope>
    <source>
        <strain evidence="1">MF-1</strain>
    </source>
</reference>
<protein>
    <submittedName>
        <fullName evidence="1">Uncharacterized protein</fullName>
    </submittedName>
</protein>
<organism evidence="1 2">
    <name type="scientific">Austropuccinia psidii MF-1</name>
    <dbReference type="NCBI Taxonomy" id="1389203"/>
    <lineage>
        <taxon>Eukaryota</taxon>
        <taxon>Fungi</taxon>
        <taxon>Dikarya</taxon>
        <taxon>Basidiomycota</taxon>
        <taxon>Pucciniomycotina</taxon>
        <taxon>Pucciniomycetes</taxon>
        <taxon>Pucciniales</taxon>
        <taxon>Sphaerophragmiaceae</taxon>
        <taxon>Austropuccinia</taxon>
    </lineage>
</organism>
<dbReference type="AlphaFoldDB" id="A0A9Q3KQL5"/>